<dbReference type="GO" id="GO:0070004">
    <property type="term" value="F:cysteine-type exopeptidase activity"/>
    <property type="evidence" value="ECO:0007669"/>
    <property type="project" value="InterPro"/>
</dbReference>
<gene>
    <name evidence="2" type="ORF">DGYR_LOCUS6405</name>
</gene>
<dbReference type="EMBL" id="CAJFCJ010000007">
    <property type="protein sequence ID" value="CAD5117944.1"/>
    <property type="molecule type" value="Genomic_DNA"/>
</dbReference>
<comment type="similarity">
    <text evidence="1">Belongs to the peptidase C69 family. Secernin subfamily.</text>
</comment>
<dbReference type="GO" id="GO:0006508">
    <property type="term" value="P:proteolysis"/>
    <property type="evidence" value="ECO:0007669"/>
    <property type="project" value="InterPro"/>
</dbReference>
<protein>
    <submittedName>
        <fullName evidence="2">DgyrCDS6686</fullName>
    </submittedName>
</protein>
<dbReference type="GO" id="GO:0016805">
    <property type="term" value="F:dipeptidase activity"/>
    <property type="evidence" value="ECO:0007669"/>
    <property type="project" value="InterPro"/>
</dbReference>
<keyword evidence="3" id="KW-1185">Reference proteome</keyword>
<dbReference type="OrthoDB" id="5175656at2759"/>
<reference evidence="2 3" key="1">
    <citation type="submission" date="2020-08" db="EMBL/GenBank/DDBJ databases">
        <authorList>
            <person name="Hejnol A."/>
        </authorList>
    </citation>
    <scope>NUCLEOTIDE SEQUENCE [LARGE SCALE GENOMIC DNA]</scope>
</reference>
<organism evidence="2 3">
    <name type="scientific">Dimorphilus gyrociliatus</name>
    <dbReference type="NCBI Taxonomy" id="2664684"/>
    <lineage>
        <taxon>Eukaryota</taxon>
        <taxon>Metazoa</taxon>
        <taxon>Spiralia</taxon>
        <taxon>Lophotrochozoa</taxon>
        <taxon>Annelida</taxon>
        <taxon>Polychaeta</taxon>
        <taxon>Polychaeta incertae sedis</taxon>
        <taxon>Dinophilidae</taxon>
        <taxon>Dimorphilus</taxon>
    </lineage>
</organism>
<sequence length="398" mass="44620">MDNFPFSCDTFVALPPNTENGCVIFGKNSDRPSSEVQEVIYVPSADHDEGAKLSCTYISIEQISHTFSVILSKPAWMWGAEMGANEFGVCIGNEAIFTKHFHAENDLKKRLLGMDLVRLGLERSKTAEQALQVIIDLLDKYGQGGPCFEDPSRRSLTYFNSFLIADPKEAFILETSGKHWATFQVKSGTRNISNLLTITVDIYSHSENLKDEALKYGWWKPNTPFNFAECYNLTPPSGASASVTTASQVSVLKRNDQGQLECTHYFTATPNPLLSVFKPFTFGPNVDIGSKTRSPPVTEVFNDEVPDRRHELYAIHSKLKPLPDDSSARVNIDVDVMSNQIRLERELLTLNWPLSNVVFREAVDIELSIYECITSEDESVRSSISNIMQKANHLSLNY</sequence>
<evidence type="ECO:0000313" key="2">
    <source>
        <dbReference type="EMBL" id="CAD5117944.1"/>
    </source>
</evidence>
<proteinExistence type="inferred from homology"/>
<accession>A0A7I8VTK9</accession>
<dbReference type="AlphaFoldDB" id="A0A7I8VTK9"/>
<evidence type="ECO:0000256" key="1">
    <source>
        <dbReference type="ARBA" id="ARBA00005705"/>
    </source>
</evidence>
<evidence type="ECO:0000313" key="3">
    <source>
        <dbReference type="Proteomes" id="UP000549394"/>
    </source>
</evidence>
<name>A0A7I8VTK9_9ANNE</name>
<dbReference type="Proteomes" id="UP000549394">
    <property type="component" value="Unassembled WGS sequence"/>
</dbReference>
<dbReference type="Gene3D" id="3.60.60.10">
    <property type="entry name" value="Penicillin V Acylase, Chain A"/>
    <property type="match status" value="1"/>
</dbReference>
<dbReference type="InterPro" id="IPR005322">
    <property type="entry name" value="Peptidase_C69"/>
</dbReference>
<dbReference type="PANTHER" id="PTHR12994">
    <property type="entry name" value="SECERNIN"/>
    <property type="match status" value="1"/>
</dbReference>
<dbReference type="PANTHER" id="PTHR12994:SF17">
    <property type="entry name" value="LD30995P"/>
    <property type="match status" value="1"/>
</dbReference>
<comment type="caution">
    <text evidence="2">The sequence shown here is derived from an EMBL/GenBank/DDBJ whole genome shotgun (WGS) entry which is preliminary data.</text>
</comment>